<dbReference type="PATRIC" id="fig|220754.4.peg.2708"/>
<evidence type="ECO:0000256" key="1">
    <source>
        <dbReference type="SAM" id="MobiDB-lite"/>
    </source>
</evidence>
<accession>A0A0C2VAS5</accession>
<dbReference type="OrthoDB" id="2860117at2"/>
<evidence type="ECO:0000313" key="2">
    <source>
        <dbReference type="EMBL" id="KIL46017.1"/>
    </source>
</evidence>
<sequence length="217" mass="23487">MNRRQNISNTGFQLPAGLRSQHQSFNQFSQRQSMGPFRGVSPFSQRQQPAQKKGLFSAFGRQKQQGQGGLRNLFQGAGNSSSNQLTPFFSSASEPASASRGIASLLSGGGNSGSGVASALSMESIQRWVGSTQQMIQTAQQALPMIQQYGPLVRNFPAMWKLYRSLGSEEKDSGEDSSIDEKDDLAAIEKGSDLAQNTAVEKPKPVKPKTSVPRLYV</sequence>
<reference evidence="2 3" key="1">
    <citation type="submission" date="2015-01" db="EMBL/GenBank/DDBJ databases">
        <title>Jeotgalibacillus campisalis genome sequencing.</title>
        <authorList>
            <person name="Goh K.M."/>
            <person name="Chan K.-G."/>
            <person name="Yaakop A.S."/>
            <person name="Ee R."/>
            <person name="Gan H.M."/>
            <person name="Chan C.S."/>
        </authorList>
    </citation>
    <scope>NUCLEOTIDE SEQUENCE [LARGE SCALE GENOMIC DNA]</scope>
    <source>
        <strain evidence="2 3">SF-57</strain>
    </source>
</reference>
<evidence type="ECO:0008006" key="4">
    <source>
        <dbReference type="Google" id="ProtNLM"/>
    </source>
</evidence>
<keyword evidence="3" id="KW-1185">Reference proteome</keyword>
<feature type="compositionally biased region" description="Low complexity" evidence="1">
    <location>
        <begin position="208"/>
        <end position="217"/>
    </location>
</feature>
<gene>
    <name evidence="2" type="ORF">KR50_26920</name>
</gene>
<dbReference type="EMBL" id="JXRR01000017">
    <property type="protein sequence ID" value="KIL46017.1"/>
    <property type="molecule type" value="Genomic_DNA"/>
</dbReference>
<feature type="compositionally biased region" description="Acidic residues" evidence="1">
    <location>
        <begin position="172"/>
        <end position="183"/>
    </location>
</feature>
<feature type="region of interest" description="Disordered" evidence="1">
    <location>
        <begin position="167"/>
        <end position="217"/>
    </location>
</feature>
<dbReference type="InterPro" id="IPR025571">
    <property type="entry name" value="YqfQ"/>
</dbReference>
<comment type="caution">
    <text evidence="2">The sequence shown here is derived from an EMBL/GenBank/DDBJ whole genome shotgun (WGS) entry which is preliminary data.</text>
</comment>
<dbReference type="Proteomes" id="UP000031972">
    <property type="component" value="Unassembled WGS sequence"/>
</dbReference>
<dbReference type="Pfam" id="PF14181">
    <property type="entry name" value="YqfQ"/>
    <property type="match status" value="1"/>
</dbReference>
<feature type="region of interest" description="Disordered" evidence="1">
    <location>
        <begin position="32"/>
        <end position="54"/>
    </location>
</feature>
<name>A0A0C2VAS5_9BACL</name>
<dbReference type="RefSeq" id="WP_052477090.1">
    <property type="nucleotide sequence ID" value="NZ_JXRR01000017.1"/>
</dbReference>
<evidence type="ECO:0000313" key="3">
    <source>
        <dbReference type="Proteomes" id="UP000031972"/>
    </source>
</evidence>
<organism evidence="2 3">
    <name type="scientific">Jeotgalibacillus campisalis</name>
    <dbReference type="NCBI Taxonomy" id="220754"/>
    <lineage>
        <taxon>Bacteria</taxon>
        <taxon>Bacillati</taxon>
        <taxon>Bacillota</taxon>
        <taxon>Bacilli</taxon>
        <taxon>Bacillales</taxon>
        <taxon>Caryophanaceae</taxon>
        <taxon>Jeotgalibacillus</taxon>
    </lineage>
</organism>
<dbReference type="AlphaFoldDB" id="A0A0C2VAS5"/>
<proteinExistence type="predicted"/>
<protein>
    <recommendedName>
        <fullName evidence="4">YqfQ-like protein</fullName>
    </recommendedName>
</protein>